<dbReference type="EMBL" id="JARQZJ010000041">
    <property type="protein sequence ID" value="KAK9877339.1"/>
    <property type="molecule type" value="Genomic_DNA"/>
</dbReference>
<sequence length="165" mass="19698">MISTFKTHKLVEKRLKFLPAKIKRDPEDADNFSITILDQKSVKVRTYREMEEEPRSFITEARIEYNGEVSQKYTTSCYFHQVPTAIWYTESLIVDLEEKSQKINEKAYYVNQLRPDYWSETFETDVTSKEKMFVSETMIPISHESDYIHYISLENQQDKPENEMV</sequence>
<comment type="caution">
    <text evidence="1">The sequence shown here is derived from an EMBL/GenBank/DDBJ whole genome shotgun (WGS) entry which is preliminary data.</text>
</comment>
<evidence type="ECO:0000313" key="2">
    <source>
        <dbReference type="Proteomes" id="UP001431783"/>
    </source>
</evidence>
<protein>
    <submittedName>
        <fullName evidence="1">Uncharacterized protein</fullName>
    </submittedName>
</protein>
<accession>A0AAW1U341</accession>
<evidence type="ECO:0000313" key="1">
    <source>
        <dbReference type="EMBL" id="KAK9877339.1"/>
    </source>
</evidence>
<name>A0AAW1U341_9CUCU</name>
<keyword evidence="2" id="KW-1185">Reference proteome</keyword>
<dbReference type="Proteomes" id="UP001431783">
    <property type="component" value="Unassembled WGS sequence"/>
</dbReference>
<organism evidence="1 2">
    <name type="scientific">Henosepilachna vigintioctopunctata</name>
    <dbReference type="NCBI Taxonomy" id="420089"/>
    <lineage>
        <taxon>Eukaryota</taxon>
        <taxon>Metazoa</taxon>
        <taxon>Ecdysozoa</taxon>
        <taxon>Arthropoda</taxon>
        <taxon>Hexapoda</taxon>
        <taxon>Insecta</taxon>
        <taxon>Pterygota</taxon>
        <taxon>Neoptera</taxon>
        <taxon>Endopterygota</taxon>
        <taxon>Coleoptera</taxon>
        <taxon>Polyphaga</taxon>
        <taxon>Cucujiformia</taxon>
        <taxon>Coccinelloidea</taxon>
        <taxon>Coccinellidae</taxon>
        <taxon>Epilachninae</taxon>
        <taxon>Epilachnini</taxon>
        <taxon>Henosepilachna</taxon>
    </lineage>
</organism>
<reference evidence="1 2" key="1">
    <citation type="submission" date="2023-03" db="EMBL/GenBank/DDBJ databases">
        <title>Genome insight into feeding habits of ladybird beetles.</title>
        <authorList>
            <person name="Li H.-S."/>
            <person name="Huang Y.-H."/>
            <person name="Pang H."/>
        </authorList>
    </citation>
    <scope>NUCLEOTIDE SEQUENCE [LARGE SCALE GENOMIC DNA]</scope>
    <source>
        <strain evidence="1">SYSU_2023b</strain>
        <tissue evidence="1">Whole body</tissue>
    </source>
</reference>
<gene>
    <name evidence="1" type="ORF">WA026_017733</name>
</gene>
<dbReference type="AlphaFoldDB" id="A0AAW1U341"/>
<proteinExistence type="predicted"/>